<dbReference type="PIRSF" id="PIRSF004930">
    <property type="entry name" value="Tln_factor_SUA5"/>
    <property type="match status" value="1"/>
</dbReference>
<evidence type="ECO:0000256" key="3">
    <source>
        <dbReference type="ARBA" id="ARBA00012584"/>
    </source>
</evidence>
<evidence type="ECO:0000256" key="8">
    <source>
        <dbReference type="ARBA" id="ARBA00022695"/>
    </source>
</evidence>
<keyword evidence="17" id="KW-1185">Reference proteome</keyword>
<evidence type="ECO:0000256" key="9">
    <source>
        <dbReference type="ARBA" id="ARBA00022741"/>
    </source>
</evidence>
<feature type="binding site" evidence="14">
    <location>
        <position position="189"/>
    </location>
    <ligand>
        <name>L-threonine</name>
        <dbReference type="ChEBI" id="CHEBI:57926"/>
    </ligand>
</feature>
<feature type="binding site" evidence="14">
    <location>
        <position position="72"/>
    </location>
    <ligand>
        <name>L-threonine</name>
        <dbReference type="ChEBI" id="CHEBI:57926"/>
    </ligand>
</feature>
<dbReference type="PROSITE" id="PS51163">
    <property type="entry name" value="YRDC"/>
    <property type="match status" value="1"/>
</dbReference>
<evidence type="ECO:0000256" key="5">
    <source>
        <dbReference type="ARBA" id="ARBA00022490"/>
    </source>
</evidence>
<reference evidence="16 17" key="1">
    <citation type="submission" date="2020-08" db="EMBL/GenBank/DDBJ databases">
        <title>Genomic Encyclopedia of Type Strains, Phase IV (KMG-IV): sequencing the most valuable type-strain genomes for metagenomic binning, comparative biology and taxonomic classification.</title>
        <authorList>
            <person name="Goeker M."/>
        </authorList>
    </citation>
    <scope>NUCLEOTIDE SEQUENCE [LARGE SCALE GENOMIC DNA]</scope>
    <source>
        <strain evidence="16 17">DSM 12252</strain>
    </source>
</reference>
<dbReference type="GO" id="GO:0000049">
    <property type="term" value="F:tRNA binding"/>
    <property type="evidence" value="ECO:0007669"/>
    <property type="project" value="TreeGrafter"/>
</dbReference>
<evidence type="ECO:0000313" key="17">
    <source>
        <dbReference type="Proteomes" id="UP000590740"/>
    </source>
</evidence>
<dbReference type="InterPro" id="IPR017945">
    <property type="entry name" value="DHBP_synth_RibB-like_a/b_dom"/>
</dbReference>
<keyword evidence="8 13" id="KW-0548">Nucleotidyltransferase</keyword>
<feature type="binding site" evidence="14">
    <location>
        <position position="149"/>
    </location>
    <ligand>
        <name>L-threonine</name>
        <dbReference type="ChEBI" id="CHEBI:57926"/>
    </ligand>
</feature>
<dbReference type="FunFam" id="3.90.870.10:FF:000009">
    <property type="entry name" value="Threonylcarbamoyl-AMP synthase, putative"/>
    <property type="match status" value="1"/>
</dbReference>
<dbReference type="SUPFAM" id="SSF55821">
    <property type="entry name" value="YrdC/RibB"/>
    <property type="match status" value="1"/>
</dbReference>
<sequence>MSSYVTAVLPTDQPPLMHQAVDEAVRLLREGEVVALPTETVYGLAANALDAAAVAKIFEAKERPSFDPLIVHLASKDQLDLVADVPPEISATLKKMVERFWPGPLTILLPKKPIVPDLVTAGLPTVAVRVSSNPIFRRVITALGKPLAAPSANRFGSISPTSASAVQAELDGRIHLIVDAGACMFGLESTIIKIEPGSPKMFIDIVRPGPITPEDLKAYGKVRQATRTVVDEATAAPGQLASHYAPKTPLRLLESPDDFIPEEGKRYALMSYRGEEKDGYLNLCDWEEVMMLSPGNGKLPEAAVRFFYVLRALDKLGVDEIIAEPLHEHGMGIAMMDKLRRASRRV</sequence>
<comment type="catalytic activity">
    <reaction evidence="12 13">
        <text>L-threonine + hydrogencarbonate + ATP = L-threonylcarbamoyladenylate + diphosphate + H2O</text>
        <dbReference type="Rhea" id="RHEA:36407"/>
        <dbReference type="ChEBI" id="CHEBI:15377"/>
        <dbReference type="ChEBI" id="CHEBI:17544"/>
        <dbReference type="ChEBI" id="CHEBI:30616"/>
        <dbReference type="ChEBI" id="CHEBI:33019"/>
        <dbReference type="ChEBI" id="CHEBI:57926"/>
        <dbReference type="ChEBI" id="CHEBI:73682"/>
        <dbReference type="EC" id="2.7.7.87"/>
    </reaction>
</comment>
<name>A0A7W8DM26_9BACT</name>
<dbReference type="InterPro" id="IPR050156">
    <property type="entry name" value="TC-AMP_synthase_SUA5"/>
</dbReference>
<evidence type="ECO:0000313" key="16">
    <source>
        <dbReference type="EMBL" id="MBB5034938.1"/>
    </source>
</evidence>
<comment type="subcellular location">
    <subcellularLocation>
        <location evidence="1 13">Cytoplasm</location>
    </subcellularLocation>
</comment>
<dbReference type="EC" id="2.7.7.87" evidence="3 13"/>
<evidence type="ECO:0000256" key="13">
    <source>
        <dbReference type="PIRNR" id="PIRNR004930"/>
    </source>
</evidence>
<dbReference type="Gene3D" id="3.90.870.10">
    <property type="entry name" value="DHBP synthase"/>
    <property type="match status" value="1"/>
</dbReference>
<dbReference type="EMBL" id="JACHIG010000012">
    <property type="protein sequence ID" value="MBB5034938.1"/>
    <property type="molecule type" value="Genomic_DNA"/>
</dbReference>
<feature type="binding site" evidence="14">
    <location>
        <position position="159"/>
    </location>
    <ligand>
        <name>ATP</name>
        <dbReference type="ChEBI" id="CHEBI:30616"/>
    </ligand>
</feature>
<keyword evidence="10 13" id="KW-0067">ATP-binding</keyword>
<comment type="similarity">
    <text evidence="2 13">Belongs to the SUA5 family.</text>
</comment>
<dbReference type="RefSeq" id="WP_184343224.1">
    <property type="nucleotide sequence ID" value="NZ_JACHIG010000012.1"/>
</dbReference>
<keyword evidence="9 13" id="KW-0547">Nucleotide-binding</keyword>
<dbReference type="InterPro" id="IPR006070">
    <property type="entry name" value="Sua5-like_dom"/>
</dbReference>
<accession>A0A7W8DM26</accession>
<keyword evidence="7 13" id="KW-0819">tRNA processing</keyword>
<dbReference type="GO" id="GO:0008033">
    <property type="term" value="P:tRNA processing"/>
    <property type="evidence" value="ECO:0007669"/>
    <property type="project" value="UniProtKB-KW"/>
</dbReference>
<dbReference type="GO" id="GO:0003725">
    <property type="term" value="F:double-stranded RNA binding"/>
    <property type="evidence" value="ECO:0007669"/>
    <property type="project" value="UniProtKB-UniRule"/>
</dbReference>
<dbReference type="GO" id="GO:0005524">
    <property type="term" value="F:ATP binding"/>
    <property type="evidence" value="ECO:0007669"/>
    <property type="project" value="UniProtKB-UniRule"/>
</dbReference>
<dbReference type="Pfam" id="PF03481">
    <property type="entry name" value="Sua5_C"/>
    <property type="match status" value="1"/>
</dbReference>
<feature type="binding site" evidence="14">
    <location>
        <position position="151"/>
    </location>
    <ligand>
        <name>ATP</name>
        <dbReference type="ChEBI" id="CHEBI:30616"/>
    </ligand>
</feature>
<keyword evidence="5 13" id="KW-0963">Cytoplasm</keyword>
<feature type="domain" description="YrdC-like" evidence="15">
    <location>
        <begin position="18"/>
        <end position="211"/>
    </location>
</feature>
<dbReference type="Pfam" id="PF01300">
    <property type="entry name" value="Sua5_yciO_yrdC"/>
    <property type="match status" value="1"/>
</dbReference>
<feature type="binding site" evidence="14">
    <location>
        <position position="125"/>
    </location>
    <ligand>
        <name>ATP</name>
        <dbReference type="ChEBI" id="CHEBI:30616"/>
    </ligand>
</feature>
<dbReference type="PANTHER" id="PTHR17490">
    <property type="entry name" value="SUA5"/>
    <property type="match status" value="1"/>
</dbReference>
<evidence type="ECO:0000256" key="6">
    <source>
        <dbReference type="ARBA" id="ARBA00022679"/>
    </source>
</evidence>
<evidence type="ECO:0000256" key="11">
    <source>
        <dbReference type="ARBA" id="ARBA00029774"/>
    </source>
</evidence>
<feature type="binding site" evidence="14">
    <location>
        <position position="63"/>
    </location>
    <ligand>
        <name>ATP</name>
        <dbReference type="ChEBI" id="CHEBI:30616"/>
    </ligand>
</feature>
<proteinExistence type="inferred from homology"/>
<dbReference type="PANTHER" id="PTHR17490:SF16">
    <property type="entry name" value="THREONYLCARBAMOYL-AMP SYNTHASE"/>
    <property type="match status" value="1"/>
</dbReference>
<dbReference type="InterPro" id="IPR010923">
    <property type="entry name" value="T(6)A37_SUA5"/>
</dbReference>
<evidence type="ECO:0000259" key="15">
    <source>
        <dbReference type="PROSITE" id="PS51163"/>
    </source>
</evidence>
<dbReference type="InterPro" id="IPR005145">
    <property type="entry name" value="Sua5_C"/>
</dbReference>
<evidence type="ECO:0000256" key="14">
    <source>
        <dbReference type="PIRSR" id="PIRSR004930-1"/>
    </source>
</evidence>
<comment type="function">
    <text evidence="13">Required for the formation of a threonylcarbamoyl group on adenosine at position 37 (t(6)A37) in tRNAs that read codons beginning with adenine.</text>
</comment>
<dbReference type="GO" id="GO:0006450">
    <property type="term" value="P:regulation of translational fidelity"/>
    <property type="evidence" value="ECO:0007669"/>
    <property type="project" value="TreeGrafter"/>
</dbReference>
<dbReference type="NCBIfam" id="TIGR00057">
    <property type="entry name" value="L-threonylcarbamoyladenylate synthase"/>
    <property type="match status" value="1"/>
</dbReference>
<comment type="caution">
    <text evidence="16">The sequence shown here is derived from an EMBL/GenBank/DDBJ whole genome shotgun (WGS) entry which is preliminary data.</text>
</comment>
<dbReference type="Gene3D" id="3.40.50.11030">
    <property type="entry name" value="Threonylcarbamoyl-AMP synthase, C-terminal domain"/>
    <property type="match status" value="1"/>
</dbReference>
<dbReference type="AlphaFoldDB" id="A0A7W8DM26"/>
<feature type="binding site" evidence="14">
    <location>
        <position position="129"/>
    </location>
    <ligand>
        <name>L-threonine</name>
        <dbReference type="ChEBI" id="CHEBI:57926"/>
    </ligand>
</feature>
<keyword evidence="6 13" id="KW-0808">Transferase</keyword>
<evidence type="ECO:0000256" key="10">
    <source>
        <dbReference type="ARBA" id="ARBA00022840"/>
    </source>
</evidence>
<feature type="binding site" evidence="14">
    <location>
        <position position="207"/>
    </location>
    <ligand>
        <name>ATP</name>
        <dbReference type="ChEBI" id="CHEBI:30616"/>
    </ligand>
</feature>
<dbReference type="Proteomes" id="UP000590740">
    <property type="component" value="Unassembled WGS sequence"/>
</dbReference>
<feature type="binding site" evidence="14">
    <location>
        <position position="244"/>
    </location>
    <ligand>
        <name>ATP</name>
        <dbReference type="ChEBI" id="CHEBI:30616"/>
    </ligand>
</feature>
<dbReference type="GO" id="GO:0005737">
    <property type="term" value="C:cytoplasm"/>
    <property type="evidence" value="ECO:0007669"/>
    <property type="project" value="UniProtKB-SubCell"/>
</dbReference>
<evidence type="ECO:0000256" key="2">
    <source>
        <dbReference type="ARBA" id="ARBA00007663"/>
    </source>
</evidence>
<evidence type="ECO:0000256" key="7">
    <source>
        <dbReference type="ARBA" id="ARBA00022694"/>
    </source>
</evidence>
<feature type="binding site" evidence="14">
    <location>
        <position position="40"/>
    </location>
    <ligand>
        <name>L-threonine</name>
        <dbReference type="ChEBI" id="CHEBI:57926"/>
    </ligand>
</feature>
<organism evidence="16 17">
    <name type="scientific">Prosthecobacter vanneervenii</name>
    <dbReference type="NCBI Taxonomy" id="48466"/>
    <lineage>
        <taxon>Bacteria</taxon>
        <taxon>Pseudomonadati</taxon>
        <taxon>Verrucomicrobiota</taxon>
        <taxon>Verrucomicrobiia</taxon>
        <taxon>Verrucomicrobiales</taxon>
        <taxon>Verrucomicrobiaceae</taxon>
        <taxon>Prosthecobacter</taxon>
    </lineage>
</organism>
<evidence type="ECO:0000256" key="12">
    <source>
        <dbReference type="ARBA" id="ARBA00048366"/>
    </source>
</evidence>
<protein>
    <recommendedName>
        <fullName evidence="4 13">Threonylcarbamoyl-AMP synthase</fullName>
        <shortName evidence="13">TC-AMP synthase</shortName>
        <ecNumber evidence="3 13">2.7.7.87</ecNumber>
    </recommendedName>
    <alternativeName>
        <fullName evidence="11 13">L-threonylcarbamoyladenylate synthase</fullName>
    </alternativeName>
</protein>
<evidence type="ECO:0000256" key="1">
    <source>
        <dbReference type="ARBA" id="ARBA00004496"/>
    </source>
</evidence>
<dbReference type="InterPro" id="IPR038385">
    <property type="entry name" value="Sua5/YwlC_C"/>
</dbReference>
<evidence type="ECO:0000256" key="4">
    <source>
        <dbReference type="ARBA" id="ARBA00015492"/>
    </source>
</evidence>
<dbReference type="GO" id="GO:0061710">
    <property type="term" value="F:L-threonylcarbamoyladenylate synthase"/>
    <property type="evidence" value="ECO:0007669"/>
    <property type="project" value="UniProtKB-EC"/>
</dbReference>
<gene>
    <name evidence="16" type="ORF">HNQ65_004546</name>
</gene>